<dbReference type="Proteomes" id="UP000003973">
    <property type="component" value="Unassembled WGS sequence"/>
</dbReference>
<evidence type="ECO:0000256" key="1">
    <source>
        <dbReference type="SAM" id="MobiDB-lite"/>
    </source>
</evidence>
<accession>T5LEC5</accession>
<dbReference type="HOGENOM" id="CLU_1509161_0_0_4"/>
<feature type="compositionally biased region" description="Basic and acidic residues" evidence="1">
    <location>
        <begin position="142"/>
        <end position="151"/>
    </location>
</feature>
<comment type="caution">
    <text evidence="2">The sequence shown here is derived from an EMBL/GenBank/DDBJ whole genome shotgun (WGS) entry which is preliminary data.</text>
</comment>
<evidence type="ECO:0000313" key="3">
    <source>
        <dbReference type="Proteomes" id="UP000003973"/>
    </source>
</evidence>
<feature type="compositionally biased region" description="Basic residues" evidence="1">
    <location>
        <begin position="78"/>
        <end position="87"/>
    </location>
</feature>
<reference evidence="2" key="1">
    <citation type="submission" date="2011-10" db="EMBL/GenBank/DDBJ databases">
        <title>The Genome Sequence of Oxalobacter formigenes HOxBLS.</title>
        <authorList>
            <consortium name="The Broad Institute Genome Sequencing Platform"/>
            <person name="Earl A."/>
            <person name="Ward D."/>
            <person name="Feldgarden M."/>
            <person name="Gevers D."/>
            <person name="Allison M.J."/>
            <person name="Humphrey S."/>
            <person name="Young S.K."/>
            <person name="Zeng Q."/>
            <person name="Gargeya S."/>
            <person name="Fitzgerald M."/>
            <person name="Haas B."/>
            <person name="Abouelleil A."/>
            <person name="Alvarado L."/>
            <person name="Arachchi H.M."/>
            <person name="Berlin A."/>
            <person name="Brown A."/>
            <person name="Chapman S.B."/>
            <person name="Chen Z."/>
            <person name="Dunbar C."/>
            <person name="Freedman E."/>
            <person name="Gearin G."/>
            <person name="Goldberg J."/>
            <person name="Griggs A."/>
            <person name="Gujja S."/>
            <person name="Heiman D."/>
            <person name="Howarth C."/>
            <person name="Larson L."/>
            <person name="Lui A."/>
            <person name="MacDonald P.J.P."/>
            <person name="Montmayeur A."/>
            <person name="Murphy C."/>
            <person name="Neiman D."/>
            <person name="Pearson M."/>
            <person name="Priest M."/>
            <person name="Roberts A."/>
            <person name="Saif S."/>
            <person name="Shea T."/>
            <person name="Shenoy N."/>
            <person name="Sisk P."/>
            <person name="Stolte C."/>
            <person name="Sykes S."/>
            <person name="Wortman J."/>
            <person name="Nusbaum C."/>
            <person name="Birren B."/>
        </authorList>
    </citation>
    <scope>NUCLEOTIDE SEQUENCE [LARGE SCALE GENOMIC DNA]</scope>
    <source>
        <strain evidence="2">HOxBLS</strain>
    </source>
</reference>
<dbReference type="EMBL" id="ACDP02000020">
    <property type="protein sequence ID" value="EQM95221.1"/>
    <property type="molecule type" value="Genomic_DNA"/>
</dbReference>
<gene>
    <name evidence="2" type="ORF">OFAG_02217</name>
</gene>
<feature type="region of interest" description="Disordered" evidence="1">
    <location>
        <begin position="1"/>
        <end position="26"/>
    </location>
</feature>
<keyword evidence="3" id="KW-1185">Reference proteome</keyword>
<name>T5LEC5_9BURK</name>
<protein>
    <submittedName>
        <fullName evidence="2">Uncharacterized protein</fullName>
    </submittedName>
</protein>
<proteinExistence type="predicted"/>
<feature type="region of interest" description="Disordered" evidence="1">
    <location>
        <begin position="38"/>
        <end position="155"/>
    </location>
</feature>
<dbReference type="AlphaFoldDB" id="T5LEC5"/>
<feature type="compositionally biased region" description="Basic residues" evidence="1">
    <location>
        <begin position="1"/>
        <end position="13"/>
    </location>
</feature>
<evidence type="ECO:0000313" key="2">
    <source>
        <dbReference type="EMBL" id="EQM95221.1"/>
    </source>
</evidence>
<sequence length="178" mass="19319">MPGRHLSGRKRERGRSAICPPLYPLPRKWKPFTGQEMHRLPETVKNAATRRLRSAGKPANVRQNGDTPGPHEPGTGKCSRHTGRRFSKAPPLSPATGQPQPIREHPLAPSPAGTVTGFANRLPKKPAPLTEGNRPAPAPASEKARWPHRETGSCPLAQRQGIALFRPAGKRGHPGWPA</sequence>
<organism evidence="2 3">
    <name type="scientific">Oxalobacter paraformigenes</name>
    <dbReference type="NCBI Taxonomy" id="556268"/>
    <lineage>
        <taxon>Bacteria</taxon>
        <taxon>Pseudomonadati</taxon>
        <taxon>Pseudomonadota</taxon>
        <taxon>Betaproteobacteria</taxon>
        <taxon>Burkholderiales</taxon>
        <taxon>Oxalobacteraceae</taxon>
        <taxon>Oxalobacter</taxon>
    </lineage>
</organism>